<comment type="catalytic activity">
    <reaction evidence="2">
        <text>2 GTP = 3',3'-c-di-GMP + 2 diphosphate</text>
        <dbReference type="Rhea" id="RHEA:24898"/>
        <dbReference type="ChEBI" id="CHEBI:33019"/>
        <dbReference type="ChEBI" id="CHEBI:37565"/>
        <dbReference type="ChEBI" id="CHEBI:58805"/>
        <dbReference type="EC" id="2.7.7.65"/>
    </reaction>
</comment>
<keyword evidence="6" id="KW-1185">Reference proteome</keyword>
<dbReference type="Proteomes" id="UP000256561">
    <property type="component" value="Unassembled WGS sequence"/>
</dbReference>
<feature type="transmembrane region" description="Helical" evidence="3">
    <location>
        <begin position="32"/>
        <end position="55"/>
    </location>
</feature>
<feature type="transmembrane region" description="Helical" evidence="3">
    <location>
        <begin position="117"/>
        <end position="137"/>
    </location>
</feature>
<accession>A0A3D8MCZ5</accession>
<dbReference type="Pfam" id="PF00990">
    <property type="entry name" value="GGDEF"/>
    <property type="match status" value="2"/>
</dbReference>
<dbReference type="InterPro" id="IPR029787">
    <property type="entry name" value="Nucleotide_cyclase"/>
</dbReference>
<dbReference type="GO" id="GO:1902201">
    <property type="term" value="P:negative regulation of bacterial-type flagellum-dependent cell motility"/>
    <property type="evidence" value="ECO:0007669"/>
    <property type="project" value="TreeGrafter"/>
</dbReference>
<evidence type="ECO:0000256" key="1">
    <source>
        <dbReference type="ARBA" id="ARBA00012528"/>
    </source>
</evidence>
<keyword evidence="3" id="KW-1133">Transmembrane helix</keyword>
<dbReference type="InterPro" id="IPR000160">
    <property type="entry name" value="GGDEF_dom"/>
</dbReference>
<dbReference type="EMBL" id="QRHA01000002">
    <property type="protein sequence ID" value="RDV28043.1"/>
    <property type="molecule type" value="Genomic_DNA"/>
</dbReference>
<evidence type="ECO:0000259" key="4">
    <source>
        <dbReference type="PROSITE" id="PS50887"/>
    </source>
</evidence>
<keyword evidence="3" id="KW-0812">Transmembrane</keyword>
<feature type="transmembrane region" description="Helical" evidence="3">
    <location>
        <begin position="62"/>
        <end position="82"/>
    </location>
</feature>
<dbReference type="InterPro" id="IPR043128">
    <property type="entry name" value="Rev_trsase/Diguanyl_cyclase"/>
</dbReference>
<dbReference type="GO" id="GO:0052621">
    <property type="term" value="F:diguanylate cyclase activity"/>
    <property type="evidence" value="ECO:0007669"/>
    <property type="project" value="UniProtKB-EC"/>
</dbReference>
<evidence type="ECO:0000256" key="2">
    <source>
        <dbReference type="ARBA" id="ARBA00034247"/>
    </source>
</evidence>
<feature type="transmembrane region" description="Helical" evidence="3">
    <location>
        <begin position="88"/>
        <end position="105"/>
    </location>
</feature>
<feature type="transmembrane region" description="Helical" evidence="3">
    <location>
        <begin position="7"/>
        <end position="26"/>
    </location>
</feature>
<dbReference type="GO" id="GO:0005886">
    <property type="term" value="C:plasma membrane"/>
    <property type="evidence" value="ECO:0007669"/>
    <property type="project" value="TreeGrafter"/>
</dbReference>
<organism evidence="5 6">
    <name type="scientific">Alteromonas aestuariivivens</name>
    <dbReference type="NCBI Taxonomy" id="1938339"/>
    <lineage>
        <taxon>Bacteria</taxon>
        <taxon>Pseudomonadati</taxon>
        <taxon>Pseudomonadota</taxon>
        <taxon>Gammaproteobacteria</taxon>
        <taxon>Alteromonadales</taxon>
        <taxon>Alteromonadaceae</taxon>
        <taxon>Alteromonas/Salinimonas group</taxon>
        <taxon>Alteromonas</taxon>
    </lineage>
</organism>
<dbReference type="PROSITE" id="PS50887">
    <property type="entry name" value="GGDEF"/>
    <property type="match status" value="1"/>
</dbReference>
<evidence type="ECO:0000313" key="5">
    <source>
        <dbReference type="EMBL" id="RDV28043.1"/>
    </source>
</evidence>
<gene>
    <name evidence="5" type="ORF">DXV75_03500</name>
</gene>
<evidence type="ECO:0000256" key="3">
    <source>
        <dbReference type="SAM" id="Phobius"/>
    </source>
</evidence>
<dbReference type="RefSeq" id="WP_115591987.1">
    <property type="nucleotide sequence ID" value="NZ_QRHA01000002.1"/>
</dbReference>
<reference evidence="6" key="1">
    <citation type="submission" date="2018-08" db="EMBL/GenBank/DDBJ databases">
        <authorList>
            <person name="Zhang J."/>
            <person name="Du Z.-J."/>
        </authorList>
    </citation>
    <scope>NUCLEOTIDE SEQUENCE [LARGE SCALE GENOMIC DNA]</scope>
    <source>
        <strain evidence="6">KCTC 52655</strain>
    </source>
</reference>
<dbReference type="NCBIfam" id="TIGR00254">
    <property type="entry name" value="GGDEF"/>
    <property type="match status" value="1"/>
</dbReference>
<sequence>MENLQVIAARYLPAQILLFIALSLGLTSTPTLQAWLTSIPYFSAGALLINAVIALRFGRSRLVIASLLMTIIVIAPEYHPIYALISPGKSSFTALMAALLVWLLWDQDRGFAPYNLLLTLLQLAAVWIGTVAAFEFTPPLPDTAMNWVQKVGGNSLLVPFTDTELWLYPLLLSAGLLRVTLRPDNNHFMLLCLVVLLPTLDYFHQPVASQLALFCWAIMTFATLITDSHKMAFRDELTGIASRRALMQYVQTLGQRYCVVMADIDHFKSFNDTHGHDLGDQVLRLVASRLNQVGGGGKAFRYGGEEFTLIFARKSPQQVETLVEALRKNIEEYQMVVRSQNRQTKGKMNRTAKARKQHNSAKQTVQVTCSFGIAERSGDQSDFMQVMKQADVALYAAKKAGRNCVKVA</sequence>
<dbReference type="CDD" id="cd01949">
    <property type="entry name" value="GGDEF"/>
    <property type="match status" value="1"/>
</dbReference>
<dbReference type="PANTHER" id="PTHR45138:SF9">
    <property type="entry name" value="DIGUANYLATE CYCLASE DGCM-RELATED"/>
    <property type="match status" value="1"/>
</dbReference>
<feature type="transmembrane region" description="Helical" evidence="3">
    <location>
        <begin position="210"/>
        <end position="226"/>
    </location>
</feature>
<protein>
    <recommendedName>
        <fullName evidence="1">diguanylate cyclase</fullName>
        <ecNumber evidence="1">2.7.7.65</ecNumber>
    </recommendedName>
</protein>
<dbReference type="PANTHER" id="PTHR45138">
    <property type="entry name" value="REGULATORY COMPONENTS OF SENSORY TRANSDUCTION SYSTEM"/>
    <property type="match status" value="1"/>
</dbReference>
<dbReference type="SMART" id="SM00267">
    <property type="entry name" value="GGDEF"/>
    <property type="match status" value="1"/>
</dbReference>
<dbReference type="EC" id="2.7.7.65" evidence="1"/>
<keyword evidence="3" id="KW-0472">Membrane</keyword>
<evidence type="ECO:0000313" key="6">
    <source>
        <dbReference type="Proteomes" id="UP000256561"/>
    </source>
</evidence>
<name>A0A3D8MCZ5_9ALTE</name>
<proteinExistence type="predicted"/>
<dbReference type="Gene3D" id="3.30.70.270">
    <property type="match status" value="1"/>
</dbReference>
<dbReference type="InterPro" id="IPR050469">
    <property type="entry name" value="Diguanylate_Cyclase"/>
</dbReference>
<dbReference type="AlphaFoldDB" id="A0A3D8MCZ5"/>
<dbReference type="GO" id="GO:0043709">
    <property type="term" value="P:cell adhesion involved in single-species biofilm formation"/>
    <property type="evidence" value="ECO:0007669"/>
    <property type="project" value="TreeGrafter"/>
</dbReference>
<dbReference type="OrthoDB" id="9813903at2"/>
<feature type="domain" description="GGDEF" evidence="4">
    <location>
        <begin position="255"/>
        <end position="408"/>
    </location>
</feature>
<comment type="caution">
    <text evidence="5">The sequence shown here is derived from an EMBL/GenBank/DDBJ whole genome shotgun (WGS) entry which is preliminary data.</text>
</comment>
<dbReference type="SUPFAM" id="SSF55073">
    <property type="entry name" value="Nucleotide cyclase"/>
    <property type="match status" value="1"/>
</dbReference>